<dbReference type="InterPro" id="IPR015947">
    <property type="entry name" value="PUA-like_sf"/>
</dbReference>
<dbReference type="KEGG" id="rev:HUE57_06810"/>
<evidence type="ECO:0000313" key="3">
    <source>
        <dbReference type="Proteomes" id="UP000509658"/>
    </source>
</evidence>
<dbReference type="RefSeq" id="WP_174672941.1">
    <property type="nucleotide sequence ID" value="NZ_CP054491.1"/>
</dbReference>
<dbReference type="Proteomes" id="UP000509658">
    <property type="component" value="Chromosome"/>
</dbReference>
<dbReference type="PANTHER" id="PTHR46732">
    <property type="entry name" value="ATP-DEPENDENT PROTEASE LA (LON) DOMAIN PROTEIN"/>
    <property type="match status" value="1"/>
</dbReference>
<proteinExistence type="predicted"/>
<dbReference type="PANTHER" id="PTHR46732:SF8">
    <property type="entry name" value="ATP-DEPENDENT PROTEASE LA (LON) DOMAIN PROTEIN"/>
    <property type="match status" value="1"/>
</dbReference>
<dbReference type="SUPFAM" id="SSF88697">
    <property type="entry name" value="PUA domain-like"/>
    <property type="match status" value="1"/>
</dbReference>
<reference evidence="2 3" key="1">
    <citation type="submission" date="2020-05" db="EMBL/GenBank/DDBJ databases">
        <title>Horizontal transmission and recombination maintain forever young bacterial symbiont genomes.</title>
        <authorList>
            <person name="Russell S.L."/>
            <person name="Pepper-Tunick E."/>
            <person name="Svedberg J."/>
            <person name="Byrne A."/>
            <person name="Ruelas Castillo J."/>
            <person name="Vollmers C."/>
            <person name="Beinart R.A."/>
            <person name="Corbett-Detig R."/>
        </authorList>
    </citation>
    <scope>NUCLEOTIDE SEQUENCE [LARGE SCALE GENOMIC DNA]</scope>
    <source>
        <strain evidence="2">Santa_Monica_outfall</strain>
    </source>
</reference>
<keyword evidence="3" id="KW-1185">Reference proteome</keyword>
<dbReference type="AlphaFoldDB" id="A0A6N0HUT9"/>
<dbReference type="PROSITE" id="PS51787">
    <property type="entry name" value="LON_N"/>
    <property type="match status" value="1"/>
</dbReference>
<dbReference type="EMBL" id="CP054491">
    <property type="protein sequence ID" value="QKQ26027.1"/>
    <property type="molecule type" value="Genomic_DNA"/>
</dbReference>
<feature type="domain" description="Lon N-terminal" evidence="1">
    <location>
        <begin position="1"/>
        <end position="170"/>
    </location>
</feature>
<organism evidence="2 3">
    <name type="scientific">Candidatus Reidiella endopervernicosa</name>
    <dbReference type="NCBI Taxonomy" id="2738883"/>
    <lineage>
        <taxon>Bacteria</taxon>
        <taxon>Pseudomonadati</taxon>
        <taxon>Pseudomonadota</taxon>
        <taxon>Gammaproteobacteria</taxon>
        <taxon>Candidatus Reidiella</taxon>
    </lineage>
</organism>
<evidence type="ECO:0000313" key="2">
    <source>
        <dbReference type="EMBL" id="QKQ26027.1"/>
    </source>
</evidence>
<name>A0A6N0HUT9_9GAMM</name>
<sequence length="170" mass="18887">MHTVLFPGGPLPLRIFEQRYIDMVRDAIKDESGIGICLISDGSEVGGAANIHPIGTLSKISYWHRRADGLLGITVTGEQRFRVLEKSVAGNQLMLAEVVLIPNESPSALESIYQPLVDRLRDIIEQLGHPFITLEKCYDDASWVGARLTELSHLPLSTKQQLQSLLQRTN</sequence>
<accession>A0A6N0HUT9</accession>
<dbReference type="Gene3D" id="2.30.130.40">
    <property type="entry name" value="LON domain-like"/>
    <property type="match status" value="1"/>
</dbReference>
<dbReference type="Pfam" id="PF02190">
    <property type="entry name" value="LON_substr_bdg"/>
    <property type="match status" value="1"/>
</dbReference>
<protein>
    <submittedName>
        <fullName evidence="2">LON peptidase substrate-binding domain-containing protein</fullName>
    </submittedName>
</protein>
<dbReference type="SMART" id="SM00464">
    <property type="entry name" value="LON"/>
    <property type="match status" value="1"/>
</dbReference>
<gene>
    <name evidence="2" type="ORF">HUE57_06810</name>
</gene>
<evidence type="ECO:0000259" key="1">
    <source>
        <dbReference type="PROSITE" id="PS51787"/>
    </source>
</evidence>
<dbReference type="InterPro" id="IPR046336">
    <property type="entry name" value="Lon_prtase_N_sf"/>
</dbReference>
<dbReference type="InterPro" id="IPR003111">
    <property type="entry name" value="Lon_prtase_N"/>
</dbReference>